<evidence type="ECO:0000313" key="3">
    <source>
        <dbReference type="Proteomes" id="UP000189433"/>
    </source>
</evidence>
<dbReference type="EMBL" id="MLHJ01000029">
    <property type="protein sequence ID" value="OOF43829.1"/>
    <property type="molecule type" value="Genomic_DNA"/>
</dbReference>
<proteinExistence type="predicted"/>
<protein>
    <submittedName>
        <fullName evidence="2">Uncharacterized protein</fullName>
    </submittedName>
</protein>
<evidence type="ECO:0000256" key="1">
    <source>
        <dbReference type="SAM" id="MobiDB-lite"/>
    </source>
</evidence>
<accession>A0A1V3IPL2</accession>
<gene>
    <name evidence="2" type="ORF">BKK50_03990</name>
</gene>
<dbReference type="AlphaFoldDB" id="A0A1V3IPL2"/>
<dbReference type="RefSeq" id="WP_077415560.1">
    <property type="nucleotide sequence ID" value="NZ_MLHJ01000029.1"/>
</dbReference>
<dbReference type="Proteomes" id="UP000189433">
    <property type="component" value="Unassembled WGS sequence"/>
</dbReference>
<feature type="region of interest" description="Disordered" evidence="1">
    <location>
        <begin position="1"/>
        <end position="20"/>
    </location>
</feature>
<name>A0A1V3IPL2_9PAST</name>
<keyword evidence="3" id="KW-1185">Reference proteome</keyword>
<organism evidence="2 3">
    <name type="scientific">Rodentibacter rarus</name>
    <dbReference type="NCBI Taxonomy" id="1908260"/>
    <lineage>
        <taxon>Bacteria</taxon>
        <taxon>Pseudomonadati</taxon>
        <taxon>Pseudomonadota</taxon>
        <taxon>Gammaproteobacteria</taxon>
        <taxon>Pasteurellales</taxon>
        <taxon>Pasteurellaceae</taxon>
        <taxon>Rodentibacter</taxon>
    </lineage>
</organism>
<sequence length="188" mass="21575">MKSEQVKDNRDEQKRQAIGEREVHEFNCQQLLSMNKSSGSNMLSDLYQGIIGTGHDGKSKTMFEIGFEGLQRTIERIDMLDLDPPYPDFTIEEIARDLAQLKMAYLVLMAFYQNTKTVNAKINGATQRKENSMKQKAIDEAKKLWEEDPRLSLDNIANTIINKNIASRSQSTIKQWISPHNPNRKAEK</sequence>
<reference evidence="2 3" key="1">
    <citation type="submission" date="2016-10" db="EMBL/GenBank/DDBJ databases">
        <title>Rodentibacter gen. nov. and new species.</title>
        <authorList>
            <person name="Christensen H."/>
        </authorList>
    </citation>
    <scope>NUCLEOTIDE SEQUENCE [LARGE SCALE GENOMIC DNA]</scope>
    <source>
        <strain evidence="2 3">CCUG17206</strain>
    </source>
</reference>
<evidence type="ECO:0000313" key="2">
    <source>
        <dbReference type="EMBL" id="OOF43829.1"/>
    </source>
</evidence>
<comment type="caution">
    <text evidence="2">The sequence shown here is derived from an EMBL/GenBank/DDBJ whole genome shotgun (WGS) entry which is preliminary data.</text>
</comment>
<dbReference type="STRING" id="1908260.BKK50_03990"/>
<dbReference type="OrthoDB" id="9977680at2"/>